<organism evidence="1">
    <name type="scientific">hydrothermal vent metagenome</name>
    <dbReference type="NCBI Taxonomy" id="652676"/>
    <lineage>
        <taxon>unclassified sequences</taxon>
        <taxon>metagenomes</taxon>
        <taxon>ecological metagenomes</taxon>
    </lineage>
</organism>
<dbReference type="Pfam" id="PF20126">
    <property type="entry name" value="TumE"/>
    <property type="match status" value="1"/>
</dbReference>
<accession>A0A3B0ZTG7</accession>
<proteinExistence type="predicted"/>
<protein>
    <submittedName>
        <fullName evidence="1">Uncharacterized protein</fullName>
    </submittedName>
</protein>
<dbReference type="InterPro" id="IPR045397">
    <property type="entry name" value="TumE-like"/>
</dbReference>
<dbReference type="EMBL" id="UOFU01000062">
    <property type="protein sequence ID" value="VAW94991.1"/>
    <property type="molecule type" value="Genomic_DNA"/>
</dbReference>
<gene>
    <name evidence="1" type="ORF">MNBD_GAMMA20-654</name>
</gene>
<reference evidence="1" key="1">
    <citation type="submission" date="2018-06" db="EMBL/GenBank/DDBJ databases">
        <authorList>
            <person name="Zhirakovskaya E."/>
        </authorList>
    </citation>
    <scope>NUCLEOTIDE SEQUENCE</scope>
</reference>
<name>A0A3B0ZTG7_9ZZZZ</name>
<sequence length="151" mass="17302">MATLIEQWGCTVIAVESAEAAFARLRELAKLPEMSMAVAALSGLEQDQYGIFDHMVAQLIFRGKYVYADGAIREMVIWRLPVTDSERPHGLKYRLYYGHPGKCLVRYDNERGKGGHRHEDSQEAPYTFISVEQLIQDFKADIERLRGEQHE</sequence>
<evidence type="ECO:0000313" key="1">
    <source>
        <dbReference type="EMBL" id="VAW94991.1"/>
    </source>
</evidence>
<dbReference type="AlphaFoldDB" id="A0A3B0ZTG7"/>